<dbReference type="Pfam" id="PF00690">
    <property type="entry name" value="Cation_ATPase_N"/>
    <property type="match status" value="1"/>
</dbReference>
<keyword evidence="6" id="KW-1278">Translocase</keyword>
<dbReference type="Gene3D" id="3.40.50.1000">
    <property type="entry name" value="HAD superfamily/HAD-like"/>
    <property type="match status" value="1"/>
</dbReference>
<evidence type="ECO:0000256" key="8">
    <source>
        <dbReference type="ARBA" id="ARBA00023136"/>
    </source>
</evidence>
<dbReference type="InterPro" id="IPR036412">
    <property type="entry name" value="HAD-like_sf"/>
</dbReference>
<dbReference type="Gene3D" id="1.20.1110.10">
    <property type="entry name" value="Calcium-transporting ATPase, transmembrane domain"/>
    <property type="match status" value="2"/>
</dbReference>
<dbReference type="GO" id="GO:1990573">
    <property type="term" value="P:potassium ion import across plasma membrane"/>
    <property type="evidence" value="ECO:0007669"/>
    <property type="project" value="TreeGrafter"/>
</dbReference>
<comment type="subcellular location">
    <subcellularLocation>
        <location evidence="1">Cell membrane</location>
        <topology evidence="1">Multi-pass membrane protein</topology>
    </subcellularLocation>
</comment>
<feature type="compositionally biased region" description="Basic and acidic residues" evidence="9">
    <location>
        <begin position="623"/>
        <end position="635"/>
    </location>
</feature>
<evidence type="ECO:0000256" key="5">
    <source>
        <dbReference type="ARBA" id="ARBA00022840"/>
    </source>
</evidence>
<dbReference type="PANTHER" id="PTHR43294">
    <property type="entry name" value="SODIUM/POTASSIUM-TRANSPORTING ATPASE SUBUNIT ALPHA"/>
    <property type="match status" value="1"/>
</dbReference>
<dbReference type="Pfam" id="PF00122">
    <property type="entry name" value="E1-E2_ATPase"/>
    <property type="match status" value="1"/>
</dbReference>
<name>A0A6V7V4R4_MELEN</name>
<dbReference type="GO" id="GO:0036376">
    <property type="term" value="P:sodium ion export across plasma membrane"/>
    <property type="evidence" value="ECO:0007669"/>
    <property type="project" value="TreeGrafter"/>
</dbReference>
<feature type="transmembrane region" description="Helical" evidence="10">
    <location>
        <begin position="1003"/>
        <end position="1029"/>
    </location>
</feature>
<feature type="domain" description="Cation-transporting P-type ATPase N-terminal" evidence="11">
    <location>
        <begin position="54"/>
        <end position="136"/>
    </location>
</feature>
<dbReference type="InterPro" id="IPR023299">
    <property type="entry name" value="ATPase_P-typ_cyto_dom_N"/>
</dbReference>
<accession>A0A6V7V4R4</accession>
<feature type="transmembrane region" description="Helical" evidence="10">
    <location>
        <begin position="312"/>
        <end position="334"/>
    </location>
</feature>
<keyword evidence="2" id="KW-1003">Cell membrane</keyword>
<evidence type="ECO:0000256" key="4">
    <source>
        <dbReference type="ARBA" id="ARBA00022741"/>
    </source>
</evidence>
<feature type="transmembrane region" description="Helical" evidence="10">
    <location>
        <begin position="147"/>
        <end position="168"/>
    </location>
</feature>
<dbReference type="SMART" id="SM00831">
    <property type="entry name" value="Cation_ATPase_N"/>
    <property type="match status" value="1"/>
</dbReference>
<dbReference type="InterPro" id="IPR008250">
    <property type="entry name" value="ATPase_P-typ_transduc_dom_A_sf"/>
</dbReference>
<feature type="transmembrane region" description="Helical" evidence="10">
    <location>
        <begin position="1143"/>
        <end position="1159"/>
    </location>
</feature>
<keyword evidence="8 10" id="KW-0472">Membrane</keyword>
<dbReference type="Proteomes" id="UP000580250">
    <property type="component" value="Unassembled WGS sequence"/>
</dbReference>
<dbReference type="GO" id="GO:0005524">
    <property type="term" value="F:ATP binding"/>
    <property type="evidence" value="ECO:0007669"/>
    <property type="project" value="UniProtKB-KW"/>
</dbReference>
<dbReference type="GO" id="GO:0030007">
    <property type="term" value="P:intracellular potassium ion homeostasis"/>
    <property type="evidence" value="ECO:0007669"/>
    <property type="project" value="TreeGrafter"/>
</dbReference>
<evidence type="ECO:0000313" key="12">
    <source>
        <dbReference type="EMBL" id="CAD2169939.1"/>
    </source>
</evidence>
<dbReference type="SUPFAM" id="SSF81653">
    <property type="entry name" value="Calcium ATPase, transduction domain A"/>
    <property type="match status" value="1"/>
</dbReference>
<organism evidence="12 13">
    <name type="scientific">Meloidogyne enterolobii</name>
    <name type="common">Root-knot nematode worm</name>
    <name type="synonym">Meloidogyne mayaguensis</name>
    <dbReference type="NCBI Taxonomy" id="390850"/>
    <lineage>
        <taxon>Eukaryota</taxon>
        <taxon>Metazoa</taxon>
        <taxon>Ecdysozoa</taxon>
        <taxon>Nematoda</taxon>
        <taxon>Chromadorea</taxon>
        <taxon>Rhabditida</taxon>
        <taxon>Tylenchina</taxon>
        <taxon>Tylenchomorpha</taxon>
        <taxon>Tylenchoidea</taxon>
        <taxon>Meloidogynidae</taxon>
        <taxon>Meloidogyninae</taxon>
        <taxon>Meloidogyne</taxon>
    </lineage>
</organism>
<dbReference type="PANTHER" id="PTHR43294:SF21">
    <property type="entry name" value="CATION TRANSPORTING ATPASE"/>
    <property type="match status" value="1"/>
</dbReference>
<dbReference type="FunFam" id="1.20.1110.10:FF:000064">
    <property type="entry name" value="Cation transporting ATPase"/>
    <property type="match status" value="1"/>
</dbReference>
<evidence type="ECO:0000256" key="10">
    <source>
        <dbReference type="SAM" id="Phobius"/>
    </source>
</evidence>
<protein>
    <recommendedName>
        <fullName evidence="11">Cation-transporting P-type ATPase N-terminal domain-containing protein</fullName>
    </recommendedName>
</protein>
<dbReference type="Pfam" id="PF13246">
    <property type="entry name" value="Cation_ATPase"/>
    <property type="match status" value="2"/>
</dbReference>
<dbReference type="NCBIfam" id="TIGR01494">
    <property type="entry name" value="ATPase_P-type"/>
    <property type="match status" value="1"/>
</dbReference>
<dbReference type="AlphaFoldDB" id="A0A6V7V4R4"/>
<dbReference type="PRINTS" id="PR00119">
    <property type="entry name" value="CATATPASE"/>
</dbReference>
<dbReference type="OrthoDB" id="3352408at2759"/>
<sequence>MLKKTTSATRDESLHCGVKTIQCVGFNRKKVWPAKEGTSSAESKLRDSLSLSYVEHYLTLEELRDIHPDSFIDLNAPEKSDGLSSEEAKKRLKDGGANVLAPPKRISNLKLFAKQFLYKFWLLLMGAALCTIFTYFIHLYHGTEELLNLYCAFTLIAVVLIMSFLSFWQEKKAMRVVYDFAQHMPHNCSIIRDCEEKQIPSDELVVGDIVIIRSGQQVPADIRILQSNGVKIESSAINGEPQAVDYTNEPAAKHVALFDARNVILRGCYCTEGEAIGLVIRTGKYTMLGNFTHLQSTVKLTETLLQKEIAKFVQFISIIALSMGVIFFLIGCVVTRFDNVLYHFVTGFLIIIVANVPQGLPAMLMSQLAIIARRMAKKNVFIKKLDIIDELGAATVIATDKTGTLTQNLMILTDMWYNRRYFSVHGELKHTHMKVLKHAAQRKELERPLPELLAVMCMCNKAHFERTRRSMRRVCTQMALEKELREQKIVARQTKTFRVVDQTGHESVRVPSTNDLCKMEATLTGEGMEEDPERWPKARKRTNDLIGSPSEVALLRYVEMVASVEGIRNRYKLMLEIPFNSVRRWQLVVVKCLVSTLSSGMSAGTPEKRPQFSRFLTPSPTTEHSETSENGENKSQHSPPSQNAEADFSVMIKGAPEVILSLCSDVLMANELKPIDEQFRHDCQAAWDHFGSEGRRVFAFAHRQFRAPGNTKFSVQSENYPKNGLTFLGMAAMMDPPRNETAAAIQQCKDAGIKVFMITGDHPSAASAIASQIGLTTTKNEVRSRGNQQIKLSLDPSPQIDWAIVLGESLAEMSVEEWDRLLTHKYIVFARTTPEQKLLIVEQCQKRGETVAVTGGGVNDAPALAKANIGIAMGVNGSDIARRAADIVLTDDNFASIVKGIEEGRLLFDNLRLSIAYTLAHLWPEVCPIILNFTLGMPLGLEPLQAINNKCFVFSNFLIFKILSIDLASELPPAISLAYESPERDIMKVPPRNRNTELVSSRLLLYSYLFSGTFITIGCVASYLSVYWYNKISPLNLLYTSERYWHYESANLTIIGPNSKEISFDNLEQIRIRRQAAAAWQITLVMSQVFHLYMCTTRRISIFQHGITNLVSIFAVIIEILLLNLFVYTPAFQYLMDIQSPPLFVWLFAPIVGLYLLVFNETRKYFIRNHPRNRIVNLLKF</sequence>
<feature type="region of interest" description="Disordered" evidence="9">
    <location>
        <begin position="599"/>
        <end position="644"/>
    </location>
</feature>
<dbReference type="GO" id="GO:0005391">
    <property type="term" value="F:P-type sodium:potassium-exchanging transporter activity"/>
    <property type="evidence" value="ECO:0007669"/>
    <property type="project" value="TreeGrafter"/>
</dbReference>
<keyword evidence="5" id="KW-0067">ATP-binding</keyword>
<dbReference type="InterPro" id="IPR050510">
    <property type="entry name" value="Cation_transp_ATPase_P-type"/>
</dbReference>
<gene>
    <name evidence="12" type="ORF">MENT_LOCUS21306</name>
</gene>
<evidence type="ECO:0000259" key="11">
    <source>
        <dbReference type="SMART" id="SM00831"/>
    </source>
</evidence>
<dbReference type="FunFam" id="3.40.50.1000:FF:000083">
    <property type="entry name" value="Sodium/potassium-transporting ATPase subunit alpha"/>
    <property type="match status" value="1"/>
</dbReference>
<dbReference type="InterPro" id="IPR023298">
    <property type="entry name" value="ATPase_P-typ_TM_dom_sf"/>
</dbReference>
<evidence type="ECO:0000256" key="9">
    <source>
        <dbReference type="SAM" id="MobiDB-lite"/>
    </source>
</evidence>
<evidence type="ECO:0000256" key="3">
    <source>
        <dbReference type="ARBA" id="ARBA00022692"/>
    </source>
</evidence>
<dbReference type="InterPro" id="IPR001757">
    <property type="entry name" value="P_typ_ATPase"/>
</dbReference>
<evidence type="ECO:0000256" key="7">
    <source>
        <dbReference type="ARBA" id="ARBA00022989"/>
    </source>
</evidence>
<dbReference type="PRINTS" id="PR00121">
    <property type="entry name" value="NAKATPASE"/>
</dbReference>
<reference evidence="12 13" key="1">
    <citation type="submission" date="2020-08" db="EMBL/GenBank/DDBJ databases">
        <authorList>
            <person name="Koutsovoulos G."/>
            <person name="Danchin GJ E."/>
        </authorList>
    </citation>
    <scope>NUCLEOTIDE SEQUENCE [LARGE SCALE GENOMIC DNA]</scope>
</reference>
<dbReference type="Gene3D" id="3.40.1110.10">
    <property type="entry name" value="Calcium-transporting ATPase, cytoplasmic domain N"/>
    <property type="match status" value="2"/>
</dbReference>
<dbReference type="InterPro" id="IPR006068">
    <property type="entry name" value="ATPase_P-typ_cation-transptr_C"/>
</dbReference>
<dbReference type="GO" id="GO:0016887">
    <property type="term" value="F:ATP hydrolysis activity"/>
    <property type="evidence" value="ECO:0007669"/>
    <property type="project" value="InterPro"/>
</dbReference>
<dbReference type="InterPro" id="IPR018303">
    <property type="entry name" value="ATPase_P-typ_P_site"/>
</dbReference>
<feature type="transmembrane region" description="Helical" evidence="10">
    <location>
        <begin position="1077"/>
        <end position="1095"/>
    </location>
</feature>
<feature type="transmembrane region" description="Helical" evidence="10">
    <location>
        <begin position="120"/>
        <end position="141"/>
    </location>
</feature>
<evidence type="ECO:0000256" key="6">
    <source>
        <dbReference type="ARBA" id="ARBA00022967"/>
    </source>
</evidence>
<dbReference type="GO" id="GO:0005886">
    <property type="term" value="C:plasma membrane"/>
    <property type="evidence" value="ECO:0007669"/>
    <property type="project" value="UniProtKB-SubCell"/>
</dbReference>
<keyword evidence="4" id="KW-0547">Nucleotide-binding</keyword>
<dbReference type="SUPFAM" id="SSF56784">
    <property type="entry name" value="HAD-like"/>
    <property type="match status" value="1"/>
</dbReference>
<dbReference type="InterPro" id="IPR059000">
    <property type="entry name" value="ATPase_P-type_domA"/>
</dbReference>
<evidence type="ECO:0000313" key="13">
    <source>
        <dbReference type="Proteomes" id="UP000580250"/>
    </source>
</evidence>
<feature type="transmembrane region" description="Helical" evidence="10">
    <location>
        <begin position="1107"/>
        <end position="1131"/>
    </location>
</feature>
<dbReference type="PROSITE" id="PS00154">
    <property type="entry name" value="ATPASE_E1_E2"/>
    <property type="match status" value="1"/>
</dbReference>
<dbReference type="Gene3D" id="2.70.150.10">
    <property type="entry name" value="Calcium-transporting ATPase, cytoplasmic transduction domain A"/>
    <property type="match status" value="1"/>
</dbReference>
<dbReference type="InterPro" id="IPR023214">
    <property type="entry name" value="HAD_sf"/>
</dbReference>
<dbReference type="Pfam" id="PF00689">
    <property type="entry name" value="Cation_ATPase_C"/>
    <property type="match status" value="1"/>
</dbReference>
<evidence type="ECO:0000256" key="1">
    <source>
        <dbReference type="ARBA" id="ARBA00004651"/>
    </source>
</evidence>
<dbReference type="GO" id="GO:0006883">
    <property type="term" value="P:intracellular sodium ion homeostasis"/>
    <property type="evidence" value="ECO:0007669"/>
    <property type="project" value="TreeGrafter"/>
</dbReference>
<keyword evidence="3 10" id="KW-0812">Transmembrane</keyword>
<dbReference type="SUPFAM" id="SSF81665">
    <property type="entry name" value="Calcium ATPase, transmembrane domain M"/>
    <property type="match status" value="1"/>
</dbReference>
<comment type="caution">
    <text evidence="12">The sequence shown here is derived from an EMBL/GenBank/DDBJ whole genome shotgun (WGS) entry which is preliminary data.</text>
</comment>
<feature type="transmembrane region" description="Helical" evidence="10">
    <location>
        <begin position="340"/>
        <end position="365"/>
    </location>
</feature>
<dbReference type="GO" id="GO:1902600">
    <property type="term" value="P:proton transmembrane transport"/>
    <property type="evidence" value="ECO:0007669"/>
    <property type="project" value="TreeGrafter"/>
</dbReference>
<dbReference type="InterPro" id="IPR004014">
    <property type="entry name" value="ATPase_P-typ_cation-transptr_N"/>
</dbReference>
<dbReference type="SUPFAM" id="SSF81660">
    <property type="entry name" value="Metal cation-transporting ATPase, ATP-binding domain N"/>
    <property type="match status" value="1"/>
</dbReference>
<proteinExistence type="predicted"/>
<evidence type="ECO:0000256" key="2">
    <source>
        <dbReference type="ARBA" id="ARBA00022475"/>
    </source>
</evidence>
<keyword evidence="7 10" id="KW-1133">Transmembrane helix</keyword>
<dbReference type="EMBL" id="CAJEWN010000160">
    <property type="protein sequence ID" value="CAD2169939.1"/>
    <property type="molecule type" value="Genomic_DNA"/>
</dbReference>